<evidence type="ECO:0000313" key="2">
    <source>
        <dbReference type="Proteomes" id="UP000003973"/>
    </source>
</evidence>
<gene>
    <name evidence="1" type="ORF">OFAG_00138</name>
</gene>
<accession>C3X199</accession>
<dbReference type="InterPro" id="IPR010781">
    <property type="entry name" value="DUF1376"/>
</dbReference>
<organism evidence="1 2">
    <name type="scientific">Oxalobacter paraformigenes</name>
    <dbReference type="NCBI Taxonomy" id="556268"/>
    <lineage>
        <taxon>Bacteria</taxon>
        <taxon>Pseudomonadati</taxon>
        <taxon>Pseudomonadota</taxon>
        <taxon>Betaproteobacteria</taxon>
        <taxon>Burkholderiales</taxon>
        <taxon>Oxalobacteraceae</taxon>
        <taxon>Oxalobacter</taxon>
    </lineage>
</organism>
<dbReference type="Pfam" id="PF07120">
    <property type="entry name" value="DUF1376"/>
    <property type="match status" value="1"/>
</dbReference>
<dbReference type="HOGENOM" id="CLU_3120635_0_0_4"/>
<evidence type="ECO:0000313" key="1">
    <source>
        <dbReference type="EMBL" id="EEO26985.2"/>
    </source>
</evidence>
<dbReference type="EMBL" id="ACDP02000029">
    <property type="protein sequence ID" value="EEO26985.2"/>
    <property type="molecule type" value="Genomic_DNA"/>
</dbReference>
<comment type="caution">
    <text evidence="1">The sequence shown here is derived from an EMBL/GenBank/DDBJ whole genome shotgun (WGS) entry which is preliminary data.</text>
</comment>
<proteinExistence type="predicted"/>
<reference evidence="1" key="1">
    <citation type="submission" date="2011-10" db="EMBL/GenBank/DDBJ databases">
        <title>The Genome Sequence of Oxalobacter formigenes HOxBLS.</title>
        <authorList>
            <consortium name="The Broad Institute Genome Sequencing Platform"/>
            <person name="Earl A."/>
            <person name="Ward D."/>
            <person name="Feldgarden M."/>
            <person name="Gevers D."/>
            <person name="Allison M.J."/>
            <person name="Humphrey S."/>
            <person name="Young S.K."/>
            <person name="Zeng Q."/>
            <person name="Gargeya S."/>
            <person name="Fitzgerald M."/>
            <person name="Haas B."/>
            <person name="Abouelleil A."/>
            <person name="Alvarado L."/>
            <person name="Arachchi H.M."/>
            <person name="Berlin A."/>
            <person name="Brown A."/>
            <person name="Chapman S.B."/>
            <person name="Chen Z."/>
            <person name="Dunbar C."/>
            <person name="Freedman E."/>
            <person name="Gearin G."/>
            <person name="Goldberg J."/>
            <person name="Griggs A."/>
            <person name="Gujja S."/>
            <person name="Heiman D."/>
            <person name="Howarth C."/>
            <person name="Larson L."/>
            <person name="Lui A."/>
            <person name="MacDonald P.J.P."/>
            <person name="Montmayeur A."/>
            <person name="Murphy C."/>
            <person name="Neiman D."/>
            <person name="Pearson M."/>
            <person name="Priest M."/>
            <person name="Roberts A."/>
            <person name="Saif S."/>
            <person name="Shea T."/>
            <person name="Shenoy N."/>
            <person name="Sisk P."/>
            <person name="Stolte C."/>
            <person name="Sykes S."/>
            <person name="Wortman J."/>
            <person name="Nusbaum C."/>
            <person name="Birren B."/>
        </authorList>
    </citation>
    <scope>NUCLEOTIDE SEQUENCE [LARGE SCALE GENOMIC DNA]</scope>
    <source>
        <strain evidence="1">HOxBLS</strain>
    </source>
</reference>
<protein>
    <submittedName>
        <fullName evidence="1">Uncharacterized protein</fullName>
    </submittedName>
</protein>
<sequence>MSAYKHSINSYQKETGHLNLMEHGAYRLMLDAYYATEKPFLRIGKNCFGW</sequence>
<dbReference type="Proteomes" id="UP000003973">
    <property type="component" value="Unassembled WGS sequence"/>
</dbReference>
<name>C3X199_9BURK</name>
<keyword evidence="2" id="KW-1185">Reference proteome</keyword>
<dbReference type="RefSeq" id="WP_020995335.1">
    <property type="nucleotide sequence ID" value="NZ_CABMNL010000001.1"/>
</dbReference>
<dbReference type="AlphaFoldDB" id="C3X199"/>